<evidence type="ECO:0000313" key="2">
    <source>
        <dbReference type="Proteomes" id="UP000249354"/>
    </source>
</evidence>
<proteinExistence type="predicted"/>
<dbReference type="Pfam" id="PF01809">
    <property type="entry name" value="YidD"/>
    <property type="match status" value="1"/>
</dbReference>
<name>A0A2W4UBH2_9CYAN</name>
<sequence>MPPLTFNRMVRRSAISSINAYQRYLSPRKGFACPHRVLYQGKSCSEYVKQTLSSQGLLVAIRVAPKRFRACGLAATDLQLKGTKQQGGCIVIPCCIPI</sequence>
<dbReference type="Proteomes" id="UP000249354">
    <property type="component" value="Unassembled WGS sequence"/>
</dbReference>
<organism evidence="1 2">
    <name type="scientific">Leptolyngbya foveolarum</name>
    <dbReference type="NCBI Taxonomy" id="47253"/>
    <lineage>
        <taxon>Bacteria</taxon>
        <taxon>Bacillati</taxon>
        <taxon>Cyanobacteriota</taxon>
        <taxon>Cyanophyceae</taxon>
        <taxon>Leptolyngbyales</taxon>
        <taxon>Leptolyngbyaceae</taxon>
        <taxon>Leptolyngbya group</taxon>
        <taxon>Leptolyngbya</taxon>
    </lineage>
</organism>
<dbReference type="EMBL" id="QBMC01000053">
    <property type="protein sequence ID" value="PZO18606.1"/>
    <property type="molecule type" value="Genomic_DNA"/>
</dbReference>
<accession>A0A2W4UBH2</accession>
<dbReference type="AlphaFoldDB" id="A0A2W4UBH2"/>
<gene>
    <name evidence="1" type="ORF">DCF25_09555</name>
</gene>
<evidence type="ECO:0008006" key="3">
    <source>
        <dbReference type="Google" id="ProtNLM"/>
    </source>
</evidence>
<dbReference type="SMART" id="SM01234">
    <property type="entry name" value="Haemolytic"/>
    <property type="match status" value="1"/>
</dbReference>
<reference evidence="1 2" key="2">
    <citation type="submission" date="2018-06" db="EMBL/GenBank/DDBJ databases">
        <title>Metagenomic assembly of (sub)arctic Cyanobacteria and their associated microbiome from non-axenic cultures.</title>
        <authorList>
            <person name="Baurain D."/>
        </authorList>
    </citation>
    <scope>NUCLEOTIDE SEQUENCE [LARGE SCALE GENOMIC DNA]</scope>
    <source>
        <strain evidence="1">ULC129bin1</strain>
    </source>
</reference>
<comment type="caution">
    <text evidence="1">The sequence shown here is derived from an EMBL/GenBank/DDBJ whole genome shotgun (WGS) entry which is preliminary data.</text>
</comment>
<protein>
    <recommendedName>
        <fullName evidence="3">Membrane protein insertion efficiency factor YidD</fullName>
    </recommendedName>
</protein>
<reference evidence="2" key="1">
    <citation type="submission" date="2018-04" db="EMBL/GenBank/DDBJ databases">
        <authorList>
            <person name="Cornet L."/>
        </authorList>
    </citation>
    <scope>NUCLEOTIDE SEQUENCE [LARGE SCALE GENOMIC DNA]</scope>
</reference>
<evidence type="ECO:0000313" key="1">
    <source>
        <dbReference type="EMBL" id="PZO18606.1"/>
    </source>
</evidence>
<dbReference type="InterPro" id="IPR002696">
    <property type="entry name" value="Membr_insert_effic_factor_YidD"/>
</dbReference>
<dbReference type="NCBIfam" id="TIGR00278">
    <property type="entry name" value="membrane protein insertion efficiency factor YidD"/>
    <property type="match status" value="1"/>
</dbReference>